<name>A0A177JVV3_SPHYA</name>
<reference evidence="1 2" key="1">
    <citation type="submission" date="2016-02" db="EMBL/GenBank/DDBJ databases">
        <authorList>
            <person name="Wen L."/>
            <person name="He K."/>
            <person name="Yang H."/>
        </authorList>
    </citation>
    <scope>NUCLEOTIDE SEQUENCE [LARGE SCALE GENOMIC DNA]</scope>
    <source>
        <strain evidence="1 2">CD09_2</strain>
    </source>
</reference>
<sequence>MLRSEEAQSIRRATAVYHQGQLRYDWQLRSKIHAMLDAKTRQIESRDMKYGEIFWFLCGSEIYRAPL</sequence>
<dbReference type="EMBL" id="LSTR01000030">
    <property type="protein sequence ID" value="OAH44455.1"/>
    <property type="molecule type" value="Genomic_DNA"/>
</dbReference>
<gene>
    <name evidence="1" type="ORF">AX777_13895</name>
</gene>
<dbReference type="AlphaFoldDB" id="A0A177JVV3"/>
<organism evidence="1 2">
    <name type="scientific">Sphingobium yanoikuyae</name>
    <name type="common">Sphingomonas yanoikuyae</name>
    <dbReference type="NCBI Taxonomy" id="13690"/>
    <lineage>
        <taxon>Bacteria</taxon>
        <taxon>Pseudomonadati</taxon>
        <taxon>Pseudomonadota</taxon>
        <taxon>Alphaproteobacteria</taxon>
        <taxon>Sphingomonadales</taxon>
        <taxon>Sphingomonadaceae</taxon>
        <taxon>Sphingobium</taxon>
    </lineage>
</organism>
<comment type="caution">
    <text evidence="1">The sequence shown here is derived from an EMBL/GenBank/DDBJ whole genome shotgun (WGS) entry which is preliminary data.</text>
</comment>
<dbReference type="Proteomes" id="UP000077262">
    <property type="component" value="Unassembled WGS sequence"/>
</dbReference>
<evidence type="ECO:0000313" key="1">
    <source>
        <dbReference type="EMBL" id="OAH44455.1"/>
    </source>
</evidence>
<protein>
    <submittedName>
        <fullName evidence="1">Uncharacterized protein</fullName>
    </submittedName>
</protein>
<accession>A0A177JVV3</accession>
<proteinExistence type="predicted"/>
<evidence type="ECO:0000313" key="2">
    <source>
        <dbReference type="Proteomes" id="UP000077262"/>
    </source>
</evidence>